<dbReference type="NCBIfam" id="TIGR01509">
    <property type="entry name" value="HAD-SF-IA-v3"/>
    <property type="match status" value="1"/>
</dbReference>
<evidence type="ECO:0000313" key="1">
    <source>
        <dbReference type="EMBL" id="SDK44845.1"/>
    </source>
</evidence>
<dbReference type="InterPro" id="IPR006439">
    <property type="entry name" value="HAD-SF_hydro_IA"/>
</dbReference>
<dbReference type="STRING" id="576118.SAMN05216216_103163"/>
<evidence type="ECO:0000313" key="2">
    <source>
        <dbReference type="Proteomes" id="UP000199008"/>
    </source>
</evidence>
<gene>
    <name evidence="1" type="ORF">SAMN05216216_103163</name>
</gene>
<dbReference type="SFLD" id="SFLDS00003">
    <property type="entry name" value="Haloacid_Dehalogenase"/>
    <property type="match status" value="1"/>
</dbReference>
<dbReference type="Proteomes" id="UP000199008">
    <property type="component" value="Unassembled WGS sequence"/>
</dbReference>
<dbReference type="InterPro" id="IPR023198">
    <property type="entry name" value="PGP-like_dom2"/>
</dbReference>
<accession>A0A1G9C0W3</accession>
<dbReference type="EMBL" id="FNFY01000003">
    <property type="protein sequence ID" value="SDK44845.1"/>
    <property type="molecule type" value="Genomic_DNA"/>
</dbReference>
<sequence>MYKAIFLDIDDTVFNFKKCSEKALEKTFSKMELEYDENIYDVFTDIDEALWAKQKRNEMSVAEVLDVRFVQLKEKIGLDYDSDQVRMNFAHSLGQQYIMEPGIEIMLERLSGLYRIYAASNGVLAMQENRLQLSGLRKYFTDLFVSDDIGYQKPDINYFKECLNRTGLETSEILMVGDSLISDILGANAAGIGSCWYNPYGLENNSEIEADMEISHLNDLSGILDV</sequence>
<dbReference type="Gene3D" id="3.40.50.1000">
    <property type="entry name" value="HAD superfamily/HAD-like"/>
    <property type="match status" value="1"/>
</dbReference>
<name>A0A1G9C0W3_9BACL</name>
<dbReference type="SFLD" id="SFLDG01129">
    <property type="entry name" value="C1.5:_HAD__Beta-PGM__Phosphata"/>
    <property type="match status" value="1"/>
</dbReference>
<reference evidence="2" key="1">
    <citation type="submission" date="2016-10" db="EMBL/GenBank/DDBJ databases">
        <authorList>
            <person name="Varghese N."/>
            <person name="Submissions S."/>
        </authorList>
    </citation>
    <scope>NUCLEOTIDE SEQUENCE [LARGE SCALE GENOMIC DNA]</scope>
    <source>
        <strain evidence="2">CGMCC 1.8895</strain>
    </source>
</reference>
<dbReference type="PANTHER" id="PTHR47478:SF1">
    <property type="entry name" value="PYRIMIDINE 5'-NUCLEOTIDASE YJJG"/>
    <property type="match status" value="1"/>
</dbReference>
<dbReference type="SUPFAM" id="SSF56784">
    <property type="entry name" value="HAD-like"/>
    <property type="match status" value="1"/>
</dbReference>
<dbReference type="InterPro" id="IPR052550">
    <property type="entry name" value="Pyrimidine_5'-ntase_YjjG"/>
</dbReference>
<organism evidence="1 2">
    <name type="scientific">Lacicoccus qingdaonensis</name>
    <dbReference type="NCBI Taxonomy" id="576118"/>
    <lineage>
        <taxon>Bacteria</taxon>
        <taxon>Bacillati</taxon>
        <taxon>Bacillota</taxon>
        <taxon>Bacilli</taxon>
        <taxon>Bacillales</taxon>
        <taxon>Salinicoccaceae</taxon>
        <taxon>Lacicoccus</taxon>
    </lineage>
</organism>
<dbReference type="InterPro" id="IPR023214">
    <property type="entry name" value="HAD_sf"/>
</dbReference>
<dbReference type="GO" id="GO:0008253">
    <property type="term" value="F:5'-nucleotidase activity"/>
    <property type="evidence" value="ECO:0007669"/>
    <property type="project" value="InterPro"/>
</dbReference>
<dbReference type="AlphaFoldDB" id="A0A1G9C0W3"/>
<dbReference type="RefSeq" id="WP_092984623.1">
    <property type="nucleotide sequence ID" value="NZ_FNFY01000003.1"/>
</dbReference>
<dbReference type="PANTHER" id="PTHR47478">
    <property type="match status" value="1"/>
</dbReference>
<dbReference type="Pfam" id="PF00702">
    <property type="entry name" value="Hydrolase"/>
    <property type="match status" value="1"/>
</dbReference>
<dbReference type="InterPro" id="IPR011951">
    <property type="entry name" value="HAD-SF_hydro_IA_YjjG/PynA"/>
</dbReference>
<dbReference type="InterPro" id="IPR036412">
    <property type="entry name" value="HAD-like_sf"/>
</dbReference>
<dbReference type="Gene3D" id="1.10.150.240">
    <property type="entry name" value="Putative phosphatase, domain 2"/>
    <property type="match status" value="1"/>
</dbReference>
<dbReference type="NCBIfam" id="TIGR01549">
    <property type="entry name" value="HAD-SF-IA-v1"/>
    <property type="match status" value="1"/>
</dbReference>
<dbReference type="OrthoDB" id="9802350at2"/>
<protein>
    <submittedName>
        <fullName evidence="1">2-haloacid dehalogenase</fullName>
    </submittedName>
</protein>
<proteinExistence type="predicted"/>
<keyword evidence="2" id="KW-1185">Reference proteome</keyword>
<dbReference type="NCBIfam" id="TIGR02254">
    <property type="entry name" value="YjjG_YfnB"/>
    <property type="match status" value="1"/>
</dbReference>